<dbReference type="Proteomes" id="UP000658278">
    <property type="component" value="Unassembled WGS sequence"/>
</dbReference>
<gene>
    <name evidence="1" type="ORF">JIN81_15515</name>
</gene>
<dbReference type="AlphaFoldDB" id="A0A934RH56"/>
<organism evidence="1 2">
    <name type="scientific">Haloferula rosea</name>
    <dbReference type="NCBI Taxonomy" id="490093"/>
    <lineage>
        <taxon>Bacteria</taxon>
        <taxon>Pseudomonadati</taxon>
        <taxon>Verrucomicrobiota</taxon>
        <taxon>Verrucomicrobiia</taxon>
        <taxon>Verrucomicrobiales</taxon>
        <taxon>Verrucomicrobiaceae</taxon>
        <taxon>Haloferula</taxon>
    </lineage>
</organism>
<sequence length="391" mass="44068">MNISRPAMFLARLQIVFLLLWLFAVGPARACQICIPFPTESLADHLLKSSAVVLARENPDAPFTLQTTKVLGGDSSPPSLELFLDSQGRRILANDEEKSIICVYQPAQDPPAWRRVGLDHGALRPLVEEILRQRSHWENQPDARPRFFAPYLRHPDPQIATLAHLEVGRAPYSQIRDLAGAIPTTEIRKYLANIRYAEWHALYILFLAQSQDSEDKRRIVEAVESNAKFSLTLQTAAWATAFIETERSAGLDRLDELYFSNPQRTRQEMDAIHAACSVQGTNSPKGLQDRILESYRLALTHHADLAPRIVADLTKWKRADLADSIVSLLQTPSVAFTPEENLQLRAYVRGNTPDPAHHDPDHPSPRRSYLWLAVGLLLLPYLFRGIRSTPS</sequence>
<keyword evidence="2" id="KW-1185">Reference proteome</keyword>
<evidence type="ECO:0000313" key="1">
    <source>
        <dbReference type="EMBL" id="MBK1828441.1"/>
    </source>
</evidence>
<comment type="caution">
    <text evidence="1">The sequence shown here is derived from an EMBL/GenBank/DDBJ whole genome shotgun (WGS) entry which is preliminary data.</text>
</comment>
<name>A0A934RH56_9BACT</name>
<proteinExistence type="predicted"/>
<accession>A0A934RH56</accession>
<protein>
    <submittedName>
        <fullName evidence="1">Uncharacterized protein</fullName>
    </submittedName>
</protein>
<dbReference type="EMBL" id="JAENII010000013">
    <property type="protein sequence ID" value="MBK1828441.1"/>
    <property type="molecule type" value="Genomic_DNA"/>
</dbReference>
<reference evidence="1" key="1">
    <citation type="submission" date="2021-01" db="EMBL/GenBank/DDBJ databases">
        <title>Modified the classification status of verrucomicrobia.</title>
        <authorList>
            <person name="Feng X."/>
        </authorList>
    </citation>
    <scope>NUCLEOTIDE SEQUENCE</scope>
    <source>
        <strain evidence="1">KCTC 22201</strain>
    </source>
</reference>
<evidence type="ECO:0000313" key="2">
    <source>
        <dbReference type="Proteomes" id="UP000658278"/>
    </source>
</evidence>